<organism evidence="7">
    <name type="scientific">Nyssomyia neivai</name>
    <dbReference type="NCBI Taxonomy" id="330878"/>
    <lineage>
        <taxon>Eukaryota</taxon>
        <taxon>Metazoa</taxon>
        <taxon>Ecdysozoa</taxon>
        <taxon>Arthropoda</taxon>
        <taxon>Hexapoda</taxon>
        <taxon>Insecta</taxon>
        <taxon>Pterygota</taxon>
        <taxon>Neoptera</taxon>
        <taxon>Endopterygota</taxon>
        <taxon>Diptera</taxon>
        <taxon>Nematocera</taxon>
        <taxon>Psychodoidea</taxon>
        <taxon>Psychodidae</taxon>
        <taxon>Nyssomyia</taxon>
    </lineage>
</organism>
<dbReference type="InterPro" id="IPR033906">
    <property type="entry name" value="Lipase_N"/>
</dbReference>
<reference evidence="7" key="1">
    <citation type="submission" date="2016-12" db="EMBL/GenBank/DDBJ databases">
        <title>An insight into the sialome and mialome of the sand fly, Nyssomyia neivai.</title>
        <authorList>
            <person name="Sebastian V."/>
            <person name="Goulart T.M."/>
            <person name="Oliveira W."/>
            <person name="Calvo E."/>
            <person name="Oliveira L.F."/>
            <person name="Pinto M.C."/>
            <person name="Rosselino A.M."/>
            <person name="Ribeiro J.M."/>
        </authorList>
    </citation>
    <scope>NUCLEOTIDE SEQUENCE</scope>
</reference>
<dbReference type="InterPro" id="IPR013818">
    <property type="entry name" value="Lipase"/>
</dbReference>
<proteinExistence type="inferred from homology"/>
<dbReference type="EMBL" id="GFDF01005566">
    <property type="protein sequence ID" value="JAV08518.1"/>
    <property type="molecule type" value="Transcribed_RNA"/>
</dbReference>
<accession>A0A1L8DPW3</accession>
<evidence type="ECO:0000259" key="6">
    <source>
        <dbReference type="Pfam" id="PF00151"/>
    </source>
</evidence>
<dbReference type="GO" id="GO:0005615">
    <property type="term" value="C:extracellular space"/>
    <property type="evidence" value="ECO:0007669"/>
    <property type="project" value="TreeGrafter"/>
</dbReference>
<name>A0A1L8DPW3_9DIPT</name>
<protein>
    <submittedName>
        <fullName evidence="7">Putative pancreatic lipase-like enzyme</fullName>
    </submittedName>
</protein>
<dbReference type="InterPro" id="IPR029058">
    <property type="entry name" value="AB_hydrolase_fold"/>
</dbReference>
<dbReference type="InterPro" id="IPR000734">
    <property type="entry name" value="TAG_lipase"/>
</dbReference>
<dbReference type="GO" id="GO:0016298">
    <property type="term" value="F:lipase activity"/>
    <property type="evidence" value="ECO:0007669"/>
    <property type="project" value="InterPro"/>
</dbReference>
<keyword evidence="3" id="KW-0964">Secreted</keyword>
<dbReference type="Gene3D" id="3.40.50.1820">
    <property type="entry name" value="alpha/beta hydrolase"/>
    <property type="match status" value="1"/>
</dbReference>
<dbReference type="SUPFAM" id="SSF53474">
    <property type="entry name" value="alpha/beta-Hydrolases"/>
    <property type="match status" value="1"/>
</dbReference>
<evidence type="ECO:0000256" key="2">
    <source>
        <dbReference type="ARBA" id="ARBA00010701"/>
    </source>
</evidence>
<feature type="domain" description="Lipase" evidence="6">
    <location>
        <begin position="75"/>
        <end position="352"/>
    </location>
</feature>
<evidence type="ECO:0000256" key="5">
    <source>
        <dbReference type="SAM" id="SignalP"/>
    </source>
</evidence>
<evidence type="ECO:0000256" key="3">
    <source>
        <dbReference type="ARBA" id="ARBA00022525"/>
    </source>
</evidence>
<feature type="signal peptide" evidence="5">
    <location>
        <begin position="1"/>
        <end position="17"/>
    </location>
</feature>
<dbReference type="AlphaFoldDB" id="A0A1L8DPW3"/>
<dbReference type="GO" id="GO:0016042">
    <property type="term" value="P:lipid catabolic process"/>
    <property type="evidence" value="ECO:0007669"/>
    <property type="project" value="TreeGrafter"/>
</dbReference>
<evidence type="ECO:0000256" key="1">
    <source>
        <dbReference type="ARBA" id="ARBA00004613"/>
    </source>
</evidence>
<dbReference type="Pfam" id="PF00151">
    <property type="entry name" value="Lipase"/>
    <property type="match status" value="1"/>
</dbReference>
<feature type="chain" id="PRO_5013109425" evidence="5">
    <location>
        <begin position="18"/>
        <end position="358"/>
    </location>
</feature>
<comment type="subcellular location">
    <subcellularLocation>
        <location evidence="1">Secreted</location>
    </subcellularLocation>
</comment>
<dbReference type="PRINTS" id="PR00821">
    <property type="entry name" value="TAGLIPASE"/>
</dbReference>
<dbReference type="CDD" id="cd00707">
    <property type="entry name" value="Pancreat_lipase_like"/>
    <property type="match status" value="1"/>
</dbReference>
<dbReference type="FunFam" id="3.40.50.1820:FF:000076">
    <property type="entry name" value="phospholipase A1"/>
    <property type="match status" value="1"/>
</dbReference>
<sequence length="358" mass="40099">MWEFVLPLVVLCSLCQGEPDNTTYFELEYLKLIDPSYGVTWMFLPNGNDTLQIAYLSEEPRNSSRMTMLNVKEKVSFHLYNRQHIKDGVRIRKTRSLRSIQKRDTSNDVFDPKLETKFLIHGWQSSKGTDTIQNIKNNYLKVADMNVIAVDWSELAANIFYITPVIQTREVGETIAEMIEHLVTTRNASMAKIHVIGHSLGAHCAGFAGSKLGGRIGRISGLDPANPGFEGTPPSERLDPTDAIFVDVIHTSAGTAGISMRCGHIDFYPNGGARQPNCNYLPIDLLEACSHGRSHQYFAESIFTDQFISYPCRSWAGYKAKRCGKRLESMGDPVSRNARGLYYLETNGKSPYAKGNTQ</sequence>
<evidence type="ECO:0000256" key="4">
    <source>
        <dbReference type="RuleBase" id="RU004262"/>
    </source>
</evidence>
<comment type="similarity">
    <text evidence="2 4">Belongs to the AB hydrolase superfamily. Lipase family.</text>
</comment>
<evidence type="ECO:0000313" key="7">
    <source>
        <dbReference type="EMBL" id="JAV08518.1"/>
    </source>
</evidence>
<dbReference type="PANTHER" id="PTHR11610">
    <property type="entry name" value="LIPASE"/>
    <property type="match status" value="1"/>
</dbReference>
<keyword evidence="5" id="KW-0732">Signal</keyword>